<evidence type="ECO:0000313" key="1">
    <source>
        <dbReference type="EMBL" id="HIW88230.1"/>
    </source>
</evidence>
<proteinExistence type="predicted"/>
<accession>A0A9D1UJ27</accession>
<reference evidence="1" key="1">
    <citation type="journal article" date="2021" name="PeerJ">
        <title>Extensive microbial diversity within the chicken gut microbiome revealed by metagenomics and culture.</title>
        <authorList>
            <person name="Gilroy R."/>
            <person name="Ravi A."/>
            <person name="Getino M."/>
            <person name="Pursley I."/>
            <person name="Horton D.L."/>
            <person name="Alikhan N.F."/>
            <person name="Baker D."/>
            <person name="Gharbi K."/>
            <person name="Hall N."/>
            <person name="Watson M."/>
            <person name="Adriaenssens E.M."/>
            <person name="Foster-Nyarko E."/>
            <person name="Jarju S."/>
            <person name="Secka A."/>
            <person name="Antonio M."/>
            <person name="Oren A."/>
            <person name="Chaudhuri R.R."/>
            <person name="La Ragione R."/>
            <person name="Hildebrand F."/>
            <person name="Pallen M.J."/>
        </authorList>
    </citation>
    <scope>NUCLEOTIDE SEQUENCE</scope>
    <source>
        <strain evidence="1">Gambia16-930</strain>
    </source>
</reference>
<dbReference type="AlphaFoldDB" id="A0A9D1UJ27"/>
<gene>
    <name evidence="1" type="ORF">IAC47_08200</name>
</gene>
<evidence type="ECO:0000313" key="2">
    <source>
        <dbReference type="Proteomes" id="UP000824267"/>
    </source>
</evidence>
<comment type="caution">
    <text evidence="1">The sequence shown here is derived from an EMBL/GenBank/DDBJ whole genome shotgun (WGS) entry which is preliminary data.</text>
</comment>
<name>A0A9D1UJ27_9BACT</name>
<dbReference type="Proteomes" id="UP000824267">
    <property type="component" value="Unassembled WGS sequence"/>
</dbReference>
<organism evidence="1 2">
    <name type="scientific">Candidatus Onthomorpha intestinigallinarum</name>
    <dbReference type="NCBI Taxonomy" id="2840880"/>
    <lineage>
        <taxon>Bacteria</taxon>
        <taxon>Pseudomonadati</taxon>
        <taxon>Bacteroidota</taxon>
        <taxon>Bacteroidia</taxon>
        <taxon>Bacteroidales</taxon>
        <taxon>Candidatus Onthomorpha</taxon>
    </lineage>
</organism>
<dbReference type="PROSITE" id="PS51257">
    <property type="entry name" value="PROKAR_LIPOPROTEIN"/>
    <property type="match status" value="1"/>
</dbReference>
<feature type="non-terminal residue" evidence="1">
    <location>
        <position position="95"/>
    </location>
</feature>
<protein>
    <submittedName>
        <fullName evidence="1">Uncharacterized protein</fullName>
    </submittedName>
</protein>
<reference evidence="1" key="2">
    <citation type="submission" date="2021-04" db="EMBL/GenBank/DDBJ databases">
        <authorList>
            <person name="Gilroy R."/>
        </authorList>
    </citation>
    <scope>NUCLEOTIDE SEQUENCE</scope>
    <source>
        <strain evidence="1">Gambia16-930</strain>
    </source>
</reference>
<dbReference type="EMBL" id="DXGG01000253">
    <property type="protein sequence ID" value="HIW88230.1"/>
    <property type="molecule type" value="Genomic_DNA"/>
</dbReference>
<sequence length="95" mass="11212">MKYFFKLTFIILLFLSCKSESNDEKAVKEVVNSFFQYVNQRDFKMLETICTVKMKKHVEQFKSFGDDLVKYKKFEIKSMNIVGNTASVNMINTDQ</sequence>